<dbReference type="RefSeq" id="XP_049266105.1">
    <property type="nucleotide sequence ID" value="XM_049408997.1"/>
</dbReference>
<protein>
    <recommendedName>
        <fullName evidence="5">Acyl-CoA thioesterase II</fullName>
    </recommendedName>
</protein>
<name>A0A8J5QT40_9ASCO</name>
<evidence type="ECO:0008006" key="5">
    <source>
        <dbReference type="Google" id="ProtNLM"/>
    </source>
</evidence>
<dbReference type="OrthoDB" id="68328at2759"/>
<organism evidence="3 4">
    <name type="scientific">[Candida] subhashii</name>
    <dbReference type="NCBI Taxonomy" id="561895"/>
    <lineage>
        <taxon>Eukaryota</taxon>
        <taxon>Fungi</taxon>
        <taxon>Dikarya</taxon>
        <taxon>Ascomycota</taxon>
        <taxon>Saccharomycotina</taxon>
        <taxon>Pichiomycetes</taxon>
        <taxon>Debaryomycetaceae</taxon>
        <taxon>Spathaspora</taxon>
    </lineage>
</organism>
<keyword evidence="4" id="KW-1185">Reference proteome</keyword>
<dbReference type="Proteomes" id="UP000694255">
    <property type="component" value="Unassembled WGS sequence"/>
</dbReference>
<sequence>MNQNIESSTTKTSEIDLHQAFDVIQIGPNKFRGKSPLTKPHVLNRGAYGGNLVAQAILVAIKTSPAGFKPHSLHSYFVKGVNDITPLDWEVEEISNGRSFVNRIVKGIQNDIVVYIANISLTNRNSHREAVKNGESPFQFQTPEDSYIQKARIQDLPVDDTNEKIFLHIKTFPEVKRSTTIEPTRKLSYLVKWGLPKPGSTDVQELQPLEDPIYQFLGLSSISDWISLEYLINHIGIDSSQLPRHTVSLDHSIYYHDDDFDATKWMAYSMKLVRIGLGRVLVEGEIYNDKGVHVASVVQERLYLINGRQKKSKL</sequence>
<dbReference type="CDD" id="cd03445">
    <property type="entry name" value="Thioesterase_II_repeat2"/>
    <property type="match status" value="1"/>
</dbReference>
<dbReference type="PANTHER" id="PTHR11066">
    <property type="entry name" value="ACYL-COA THIOESTERASE"/>
    <property type="match status" value="1"/>
</dbReference>
<evidence type="ECO:0000259" key="1">
    <source>
        <dbReference type="Pfam" id="PF13622"/>
    </source>
</evidence>
<dbReference type="PANTHER" id="PTHR11066:SF34">
    <property type="entry name" value="ACYL-COENZYME A THIOESTERASE 8"/>
    <property type="match status" value="1"/>
</dbReference>
<dbReference type="Pfam" id="PF13622">
    <property type="entry name" value="4HBT_3"/>
    <property type="match status" value="1"/>
</dbReference>
<dbReference type="CDD" id="cd03444">
    <property type="entry name" value="Thioesterase_II_repeat1"/>
    <property type="match status" value="1"/>
</dbReference>
<dbReference type="GO" id="GO:0005782">
    <property type="term" value="C:peroxisomal matrix"/>
    <property type="evidence" value="ECO:0007669"/>
    <property type="project" value="TreeGrafter"/>
</dbReference>
<dbReference type="GO" id="GO:0047617">
    <property type="term" value="F:fatty acyl-CoA hydrolase activity"/>
    <property type="evidence" value="ECO:0007669"/>
    <property type="project" value="InterPro"/>
</dbReference>
<feature type="domain" description="Acyl-CoA thioesterase-like C-terminal" evidence="2">
    <location>
        <begin position="245"/>
        <end position="300"/>
    </location>
</feature>
<dbReference type="GO" id="GO:0006637">
    <property type="term" value="P:acyl-CoA metabolic process"/>
    <property type="evidence" value="ECO:0007669"/>
    <property type="project" value="InterPro"/>
</dbReference>
<feature type="domain" description="Acyl-CoA thioesterase-like N-terminal HotDog" evidence="1">
    <location>
        <begin position="46"/>
        <end position="120"/>
    </location>
</feature>
<evidence type="ECO:0000259" key="2">
    <source>
        <dbReference type="Pfam" id="PF20789"/>
    </source>
</evidence>
<reference evidence="3 4" key="1">
    <citation type="journal article" date="2021" name="DNA Res.">
        <title>Genome analysis of Candida subhashii reveals its hybrid nature and dual mitochondrial genome conformations.</title>
        <authorList>
            <person name="Mixao V."/>
            <person name="Hegedusova E."/>
            <person name="Saus E."/>
            <person name="Pryszcz L.P."/>
            <person name="Cillingova A."/>
            <person name="Nosek J."/>
            <person name="Gabaldon T."/>
        </authorList>
    </citation>
    <scope>NUCLEOTIDE SEQUENCE [LARGE SCALE GENOMIC DNA]</scope>
    <source>
        <strain evidence="3 4">CBS 10753</strain>
    </source>
</reference>
<dbReference type="AlphaFoldDB" id="A0A8J5QT40"/>
<proteinExistence type="predicted"/>
<dbReference type="InterPro" id="IPR003703">
    <property type="entry name" value="Acyl_CoA_thio"/>
</dbReference>
<dbReference type="GO" id="GO:0009062">
    <property type="term" value="P:fatty acid catabolic process"/>
    <property type="evidence" value="ECO:0007669"/>
    <property type="project" value="TreeGrafter"/>
</dbReference>
<dbReference type="EMBL" id="JAGSYN010000045">
    <property type="protein sequence ID" value="KAG7665873.1"/>
    <property type="molecule type" value="Genomic_DNA"/>
</dbReference>
<dbReference type="InterPro" id="IPR049449">
    <property type="entry name" value="TesB_ACOT8-like_N"/>
</dbReference>
<evidence type="ECO:0000313" key="4">
    <source>
        <dbReference type="Proteomes" id="UP000694255"/>
    </source>
</evidence>
<accession>A0A8J5QT40</accession>
<gene>
    <name evidence="3" type="ORF">J8A68_000496</name>
</gene>
<dbReference type="Pfam" id="PF20789">
    <property type="entry name" value="4HBT_3C"/>
    <property type="match status" value="1"/>
</dbReference>
<dbReference type="GeneID" id="73467297"/>
<dbReference type="InterPro" id="IPR049450">
    <property type="entry name" value="ACOT8-like_C"/>
</dbReference>
<evidence type="ECO:0000313" key="3">
    <source>
        <dbReference type="EMBL" id="KAG7665873.1"/>
    </source>
</evidence>
<comment type="caution">
    <text evidence="3">The sequence shown here is derived from an EMBL/GenBank/DDBJ whole genome shotgun (WGS) entry which is preliminary data.</text>
</comment>